<reference evidence="3 4" key="1">
    <citation type="submission" date="2024-01" db="EMBL/GenBank/DDBJ databases">
        <authorList>
            <person name="Waweru B."/>
        </authorList>
    </citation>
    <scope>NUCLEOTIDE SEQUENCE [LARGE SCALE GENOMIC DNA]</scope>
</reference>
<evidence type="ECO:0000256" key="1">
    <source>
        <dbReference type="SAM" id="Phobius"/>
    </source>
</evidence>
<dbReference type="GO" id="GO:0008381">
    <property type="term" value="F:mechanosensitive monoatomic ion channel activity"/>
    <property type="evidence" value="ECO:0007669"/>
    <property type="project" value="InterPro"/>
</dbReference>
<keyword evidence="1" id="KW-1133">Transmembrane helix</keyword>
<dbReference type="GO" id="GO:0016020">
    <property type="term" value="C:membrane"/>
    <property type="evidence" value="ECO:0007669"/>
    <property type="project" value="InterPro"/>
</dbReference>
<dbReference type="GO" id="GO:0005261">
    <property type="term" value="F:monoatomic cation channel activity"/>
    <property type="evidence" value="ECO:0007669"/>
    <property type="project" value="TreeGrafter"/>
</dbReference>
<dbReference type="AlphaFoldDB" id="A0AAV1SA45"/>
<name>A0AAV1SA45_9ROSI</name>
<dbReference type="Proteomes" id="UP001314170">
    <property type="component" value="Unassembled WGS sequence"/>
</dbReference>
<keyword evidence="1" id="KW-0472">Membrane</keyword>
<dbReference type="EMBL" id="CAWUPB010001173">
    <property type="protein sequence ID" value="CAK7348201.1"/>
    <property type="molecule type" value="Genomic_DNA"/>
</dbReference>
<dbReference type="Pfam" id="PF12166">
    <property type="entry name" value="Piezo_cap"/>
    <property type="match status" value="1"/>
</dbReference>
<dbReference type="GO" id="GO:0071260">
    <property type="term" value="P:cellular response to mechanical stimulus"/>
    <property type="evidence" value="ECO:0007669"/>
    <property type="project" value="TreeGrafter"/>
</dbReference>
<dbReference type="PANTHER" id="PTHR13167">
    <property type="entry name" value="PIEZO-TYPE MECHANOSENSITIVE ION CHANNEL COMPONENT"/>
    <property type="match status" value="1"/>
</dbReference>
<keyword evidence="1" id="KW-0812">Transmembrane</keyword>
<dbReference type="GO" id="GO:0042391">
    <property type="term" value="P:regulation of membrane potential"/>
    <property type="evidence" value="ECO:0007669"/>
    <property type="project" value="TreeGrafter"/>
</dbReference>
<feature type="transmembrane region" description="Helical" evidence="1">
    <location>
        <begin position="231"/>
        <end position="248"/>
    </location>
</feature>
<proteinExistence type="predicted"/>
<comment type="caution">
    <text evidence="3">The sequence shown here is derived from an EMBL/GenBank/DDBJ whole genome shotgun (WGS) entry which is preliminary data.</text>
</comment>
<protein>
    <recommendedName>
        <fullName evidence="2">Piezo non-specific cation channel cap domain-containing protein</fullName>
    </recommendedName>
</protein>
<organism evidence="3 4">
    <name type="scientific">Dovyalis caffra</name>
    <dbReference type="NCBI Taxonomy" id="77055"/>
    <lineage>
        <taxon>Eukaryota</taxon>
        <taxon>Viridiplantae</taxon>
        <taxon>Streptophyta</taxon>
        <taxon>Embryophyta</taxon>
        <taxon>Tracheophyta</taxon>
        <taxon>Spermatophyta</taxon>
        <taxon>Magnoliopsida</taxon>
        <taxon>eudicotyledons</taxon>
        <taxon>Gunneridae</taxon>
        <taxon>Pentapetalae</taxon>
        <taxon>rosids</taxon>
        <taxon>fabids</taxon>
        <taxon>Malpighiales</taxon>
        <taxon>Salicaceae</taxon>
        <taxon>Flacourtieae</taxon>
        <taxon>Dovyalis</taxon>
    </lineage>
</organism>
<dbReference type="PANTHER" id="PTHR13167:SF25">
    <property type="entry name" value="PIEZO-TYPE MECHANOSENSITIVE ION CHANNEL COMPONENT"/>
    <property type="match status" value="1"/>
</dbReference>
<evidence type="ECO:0000259" key="2">
    <source>
        <dbReference type="Pfam" id="PF12166"/>
    </source>
</evidence>
<dbReference type="InterPro" id="IPR027272">
    <property type="entry name" value="Piezo"/>
</dbReference>
<gene>
    <name evidence="3" type="ORF">DCAF_LOCUS20894</name>
</gene>
<dbReference type="InterPro" id="IPR031334">
    <property type="entry name" value="Piezo_cap_dom"/>
</dbReference>
<accession>A0AAV1SA45</accession>
<evidence type="ECO:0000313" key="3">
    <source>
        <dbReference type="EMBL" id="CAK7348201.1"/>
    </source>
</evidence>
<feature type="domain" description="Piezo non-specific cation channel cap" evidence="2">
    <location>
        <begin position="32"/>
        <end position="299"/>
    </location>
</feature>
<keyword evidence="4" id="KW-1185">Reference proteome</keyword>
<evidence type="ECO:0000313" key="4">
    <source>
        <dbReference type="Proteomes" id="UP001314170"/>
    </source>
</evidence>
<dbReference type="GO" id="GO:0050982">
    <property type="term" value="P:detection of mechanical stimulus"/>
    <property type="evidence" value="ECO:0007669"/>
    <property type="project" value="TreeGrafter"/>
</dbReference>
<sequence>MATLDSGNPTNTANPIKDASVQIDIKTVGGRLTFYQTTLCEKLPWDSINSDFDPDPHGYFDTYNKNDIQLICCQADASALWLVPNVVQMRFIQSLDWDMEMDIIFTWVLTRDRPKGKEVVKYEKTVSPLGLPKQSDVQKVLNGSANSFRIYNLYAKYFRVTGSGEVRSFEQEVDAVSADLVLNRADFNWWSFHNINTSDIHGCGGLTGPMAIVMSEETPPQGILGDTISKFSIWGLYITFVLAVGRFIRLQCSDLRMRIPYENLPSCDRLIAICEDIYAARAEGELGVEEVLYWTLVYRSIIGSTVMVDEIFTLNCYMASRHAESGRSTNHWNYFLAEIYHEEAQFLLCHSNNPLNIRSLIN</sequence>